<name>A0A9Q3F6W6_9BASI</name>
<evidence type="ECO:0000313" key="2">
    <source>
        <dbReference type="EMBL" id="MBW0531516.1"/>
    </source>
</evidence>
<feature type="compositionally biased region" description="Basic and acidic residues" evidence="1">
    <location>
        <begin position="1"/>
        <end position="12"/>
    </location>
</feature>
<dbReference type="AlphaFoldDB" id="A0A9Q3F6W6"/>
<dbReference type="EMBL" id="AVOT02036898">
    <property type="protein sequence ID" value="MBW0531516.1"/>
    <property type="molecule type" value="Genomic_DNA"/>
</dbReference>
<feature type="compositionally biased region" description="Low complexity" evidence="1">
    <location>
        <begin position="105"/>
        <end position="117"/>
    </location>
</feature>
<gene>
    <name evidence="2" type="ORF">O181_071231</name>
</gene>
<organism evidence="2 3">
    <name type="scientific">Austropuccinia psidii MF-1</name>
    <dbReference type="NCBI Taxonomy" id="1389203"/>
    <lineage>
        <taxon>Eukaryota</taxon>
        <taxon>Fungi</taxon>
        <taxon>Dikarya</taxon>
        <taxon>Basidiomycota</taxon>
        <taxon>Pucciniomycotina</taxon>
        <taxon>Pucciniomycetes</taxon>
        <taxon>Pucciniales</taxon>
        <taxon>Sphaerophragmiaceae</taxon>
        <taxon>Austropuccinia</taxon>
    </lineage>
</organism>
<evidence type="ECO:0000256" key="1">
    <source>
        <dbReference type="SAM" id="MobiDB-lite"/>
    </source>
</evidence>
<protein>
    <submittedName>
        <fullName evidence="2">Uncharacterized protein</fullName>
    </submittedName>
</protein>
<comment type="caution">
    <text evidence="2">The sequence shown here is derived from an EMBL/GenBank/DDBJ whole genome shotgun (WGS) entry which is preliminary data.</text>
</comment>
<keyword evidence="3" id="KW-1185">Reference proteome</keyword>
<evidence type="ECO:0000313" key="3">
    <source>
        <dbReference type="Proteomes" id="UP000765509"/>
    </source>
</evidence>
<sequence>MGLHYHLVEQRKPWGKNEIGVHPQAPRPSHLQPISPTPMQRKGSGFLNWEVSPKSNGTTVLTQSVERLQFTPSRTRSGVSWETTEEEEYFSEKKTAHKVPKQLENQNKTNNKNNLGQ</sequence>
<reference evidence="2" key="1">
    <citation type="submission" date="2021-03" db="EMBL/GenBank/DDBJ databases">
        <title>Draft genome sequence of rust myrtle Austropuccinia psidii MF-1, a brazilian biotype.</title>
        <authorList>
            <person name="Quecine M.C."/>
            <person name="Pachon D.M.R."/>
            <person name="Bonatelli M.L."/>
            <person name="Correr F.H."/>
            <person name="Franceschini L.M."/>
            <person name="Leite T.F."/>
            <person name="Margarido G.R.A."/>
            <person name="Almeida C.A."/>
            <person name="Ferrarezi J.A."/>
            <person name="Labate C.A."/>
        </authorList>
    </citation>
    <scope>NUCLEOTIDE SEQUENCE</scope>
    <source>
        <strain evidence="2">MF-1</strain>
    </source>
</reference>
<dbReference type="Proteomes" id="UP000765509">
    <property type="component" value="Unassembled WGS sequence"/>
</dbReference>
<feature type="region of interest" description="Disordered" evidence="1">
    <location>
        <begin position="1"/>
        <end position="51"/>
    </location>
</feature>
<feature type="region of interest" description="Disordered" evidence="1">
    <location>
        <begin position="73"/>
        <end position="117"/>
    </location>
</feature>
<accession>A0A9Q3F6W6</accession>
<proteinExistence type="predicted"/>